<name>A0AAW9RXM8_9BACT</name>
<feature type="signal peptide" evidence="1">
    <location>
        <begin position="1"/>
        <end position="19"/>
    </location>
</feature>
<organism evidence="2 3">
    <name type="scientific">Rapidithrix thailandica</name>
    <dbReference type="NCBI Taxonomy" id="413964"/>
    <lineage>
        <taxon>Bacteria</taxon>
        <taxon>Pseudomonadati</taxon>
        <taxon>Bacteroidota</taxon>
        <taxon>Cytophagia</taxon>
        <taxon>Cytophagales</taxon>
        <taxon>Flammeovirgaceae</taxon>
        <taxon>Rapidithrix</taxon>
    </lineage>
</organism>
<sequence length="371" mass="43280">MKRLFLFYLLLFYAFTAFSQSDNSLFYESKPLDSTYYKELHLKIDAFGYFKNNEYFGPIESGYTLFGYQFLPKVTYYPSPNLLIEGGLFLQKEFGEDDFTKIRPIFSLKYKKKYFSMIFGNLEGGLGHKLLEPVYDFERGIQNRLESGLQFKYDHPRWYMDLWVDWRNSIFKGSTEQEEISSGLYTSYSLVHTDKFQFRPVLQGNFYHKGGQVNQSSAEVATVMNFAAGLRFNFSFGEGIVKSLQLDGYLLSYSTDSESADPSEGEALYTNAYLKGKWLDVMVSYWSSENYLSPIGGGLYTSNSKVPETPQLIQPNRELLFVRLFKPFKLGQDLKAEVRFEPYYDFNNELFEYSFGFYLRMPLDFTLGKLK</sequence>
<reference evidence="2 3" key="1">
    <citation type="submission" date="2024-04" db="EMBL/GenBank/DDBJ databases">
        <title>Novel genus in family Flammeovirgaceae.</title>
        <authorList>
            <person name="Nguyen T.H."/>
            <person name="Vuong T.Q."/>
            <person name="Le H."/>
            <person name="Kim S.-G."/>
        </authorList>
    </citation>
    <scope>NUCLEOTIDE SEQUENCE [LARGE SCALE GENOMIC DNA]</scope>
    <source>
        <strain evidence="2 3">JCM 23209</strain>
    </source>
</reference>
<dbReference type="Proteomes" id="UP001403385">
    <property type="component" value="Unassembled WGS sequence"/>
</dbReference>
<protein>
    <submittedName>
        <fullName evidence="2">Uncharacterized protein</fullName>
    </submittedName>
</protein>
<keyword evidence="3" id="KW-1185">Reference proteome</keyword>
<keyword evidence="1" id="KW-0732">Signal</keyword>
<dbReference type="RefSeq" id="WP_346822423.1">
    <property type="nucleotide sequence ID" value="NZ_JBDKWZ010000009.1"/>
</dbReference>
<evidence type="ECO:0000313" key="3">
    <source>
        <dbReference type="Proteomes" id="UP001403385"/>
    </source>
</evidence>
<accession>A0AAW9RXM8</accession>
<comment type="caution">
    <text evidence="2">The sequence shown here is derived from an EMBL/GenBank/DDBJ whole genome shotgun (WGS) entry which is preliminary data.</text>
</comment>
<evidence type="ECO:0000313" key="2">
    <source>
        <dbReference type="EMBL" id="MEN7549644.1"/>
    </source>
</evidence>
<dbReference type="EMBL" id="JBDKWZ010000009">
    <property type="protein sequence ID" value="MEN7549644.1"/>
    <property type="molecule type" value="Genomic_DNA"/>
</dbReference>
<evidence type="ECO:0000256" key="1">
    <source>
        <dbReference type="SAM" id="SignalP"/>
    </source>
</evidence>
<feature type="chain" id="PRO_5043421041" evidence="1">
    <location>
        <begin position="20"/>
        <end position="371"/>
    </location>
</feature>
<dbReference type="AlphaFoldDB" id="A0AAW9RXM8"/>
<proteinExistence type="predicted"/>
<gene>
    <name evidence="2" type="ORF">AAG747_17095</name>
</gene>